<organism evidence="2 3">
    <name type="scientific">Candidatus Merdimorpha stercoravium</name>
    <dbReference type="NCBI Taxonomy" id="2840863"/>
    <lineage>
        <taxon>Bacteria</taxon>
        <taxon>Pseudomonadati</taxon>
        <taxon>Bacteroidota</taxon>
        <taxon>Flavobacteriia</taxon>
        <taxon>Flavobacteriales</taxon>
        <taxon>Candidatus Merdimorpha</taxon>
    </lineage>
</organism>
<feature type="domain" description="AB hydrolase-1" evidence="1">
    <location>
        <begin position="50"/>
        <end position="243"/>
    </location>
</feature>
<accession>A0A9D1H8R1</accession>
<dbReference type="Gene3D" id="3.40.50.1820">
    <property type="entry name" value="alpha/beta hydrolase"/>
    <property type="match status" value="1"/>
</dbReference>
<evidence type="ECO:0000313" key="2">
    <source>
        <dbReference type="EMBL" id="HIT97319.1"/>
    </source>
</evidence>
<proteinExistence type="predicted"/>
<dbReference type="GO" id="GO:0016020">
    <property type="term" value="C:membrane"/>
    <property type="evidence" value="ECO:0007669"/>
    <property type="project" value="TreeGrafter"/>
</dbReference>
<dbReference type="EMBL" id="DVLY01000012">
    <property type="protein sequence ID" value="HIT97319.1"/>
    <property type="molecule type" value="Genomic_DNA"/>
</dbReference>
<comment type="caution">
    <text evidence="2">The sequence shown here is derived from an EMBL/GenBank/DDBJ whole genome shotgun (WGS) entry which is preliminary data.</text>
</comment>
<dbReference type="SUPFAM" id="SSF53474">
    <property type="entry name" value="alpha/beta-Hydrolases"/>
    <property type="match status" value="1"/>
</dbReference>
<gene>
    <name evidence="2" type="ORF">IAC44_00615</name>
</gene>
<protein>
    <submittedName>
        <fullName evidence="2">Alpha/beta hydrolase</fullName>
    </submittedName>
</protein>
<dbReference type="Pfam" id="PF12697">
    <property type="entry name" value="Abhydrolase_6"/>
    <property type="match status" value="1"/>
</dbReference>
<reference evidence="2" key="2">
    <citation type="journal article" date="2021" name="PeerJ">
        <title>Extensive microbial diversity within the chicken gut microbiome revealed by metagenomics and culture.</title>
        <authorList>
            <person name="Gilroy R."/>
            <person name="Ravi A."/>
            <person name="Getino M."/>
            <person name="Pursley I."/>
            <person name="Horton D.L."/>
            <person name="Alikhan N.F."/>
            <person name="Baker D."/>
            <person name="Gharbi K."/>
            <person name="Hall N."/>
            <person name="Watson M."/>
            <person name="Adriaenssens E.M."/>
            <person name="Foster-Nyarko E."/>
            <person name="Jarju S."/>
            <person name="Secka A."/>
            <person name="Antonio M."/>
            <person name="Oren A."/>
            <person name="Chaudhuri R.R."/>
            <person name="La Ragione R."/>
            <person name="Hildebrand F."/>
            <person name="Pallen M.J."/>
        </authorList>
    </citation>
    <scope>NUCLEOTIDE SEQUENCE</scope>
    <source>
        <strain evidence="2">1383</strain>
    </source>
</reference>
<dbReference type="PANTHER" id="PTHR43798:SF33">
    <property type="entry name" value="HYDROLASE, PUTATIVE (AFU_ORTHOLOGUE AFUA_2G14860)-RELATED"/>
    <property type="match status" value="1"/>
</dbReference>
<dbReference type="PANTHER" id="PTHR43798">
    <property type="entry name" value="MONOACYLGLYCEROL LIPASE"/>
    <property type="match status" value="1"/>
</dbReference>
<sequence>MVGVHGSPPYRIAVVHGGPGACGSLARMAEELSQRMDQGVLEPIQAAGTLEGLTDELYGQLQAFSPAERVSLVGHSWGGWLSVLCAAKYPRKVASLVLVGCAPFEDRYVPKILENRLGKLPPGERSRFTRLLERLAGGASEEEIRQVEAFLERTDNVCLLPSERGSSGVFRGDAYASVWRQAADWRTRGLLAGKLEEIVCPVYVIHGQDDPHPLEGVVEPLSRRGVRYQVQVLKNCGHSPFREKDAHADFFLHLASILWR</sequence>
<dbReference type="AlphaFoldDB" id="A0A9D1H8R1"/>
<dbReference type="InterPro" id="IPR000073">
    <property type="entry name" value="AB_hydrolase_1"/>
</dbReference>
<evidence type="ECO:0000313" key="3">
    <source>
        <dbReference type="Proteomes" id="UP000824161"/>
    </source>
</evidence>
<keyword evidence="2" id="KW-0378">Hydrolase</keyword>
<reference evidence="2" key="1">
    <citation type="submission" date="2020-10" db="EMBL/GenBank/DDBJ databases">
        <authorList>
            <person name="Gilroy R."/>
        </authorList>
    </citation>
    <scope>NUCLEOTIDE SEQUENCE</scope>
    <source>
        <strain evidence="2">1383</strain>
    </source>
</reference>
<dbReference type="InterPro" id="IPR050266">
    <property type="entry name" value="AB_hydrolase_sf"/>
</dbReference>
<name>A0A9D1H8R1_9FLAO</name>
<dbReference type="InterPro" id="IPR029058">
    <property type="entry name" value="AB_hydrolase_fold"/>
</dbReference>
<dbReference type="GO" id="GO:0016787">
    <property type="term" value="F:hydrolase activity"/>
    <property type="evidence" value="ECO:0007669"/>
    <property type="project" value="UniProtKB-KW"/>
</dbReference>
<evidence type="ECO:0000259" key="1">
    <source>
        <dbReference type="Pfam" id="PF12697"/>
    </source>
</evidence>
<dbReference type="Proteomes" id="UP000824161">
    <property type="component" value="Unassembled WGS sequence"/>
</dbReference>